<dbReference type="Proteomes" id="UP000816034">
    <property type="component" value="Unassembled WGS sequence"/>
</dbReference>
<keyword evidence="2" id="KW-1185">Reference proteome</keyword>
<dbReference type="GeneID" id="68096886"/>
<dbReference type="RefSeq" id="XP_044548773.1">
    <property type="nucleotide sequence ID" value="XM_044694070.1"/>
</dbReference>
<comment type="caution">
    <text evidence="1">The sequence shown here is derived from an EMBL/GenBank/DDBJ whole genome shotgun (WGS) entry which is preliminary data.</text>
</comment>
<organism evidence="1 2">
    <name type="scientific">Naegleria lovaniensis</name>
    <name type="common">Amoeba</name>
    <dbReference type="NCBI Taxonomy" id="51637"/>
    <lineage>
        <taxon>Eukaryota</taxon>
        <taxon>Discoba</taxon>
        <taxon>Heterolobosea</taxon>
        <taxon>Tetramitia</taxon>
        <taxon>Eutetramitia</taxon>
        <taxon>Vahlkampfiidae</taxon>
        <taxon>Naegleria</taxon>
    </lineage>
</organism>
<dbReference type="EMBL" id="PYSW02000021">
    <property type="protein sequence ID" value="KAG2383094.1"/>
    <property type="molecule type" value="Genomic_DNA"/>
</dbReference>
<evidence type="ECO:0000313" key="2">
    <source>
        <dbReference type="Proteomes" id="UP000816034"/>
    </source>
</evidence>
<accession>A0AA88GQ41</accession>
<evidence type="ECO:0000313" key="1">
    <source>
        <dbReference type="EMBL" id="KAG2383094.1"/>
    </source>
</evidence>
<reference evidence="1 2" key="1">
    <citation type="journal article" date="2018" name="BMC Genomics">
        <title>The genome of Naegleria lovaniensis, the basis for a comparative approach to unravel pathogenicity factors of the human pathogenic amoeba N. fowleri.</title>
        <authorList>
            <person name="Liechti N."/>
            <person name="Schurch N."/>
            <person name="Bruggmann R."/>
            <person name="Wittwer M."/>
        </authorList>
    </citation>
    <scope>NUCLEOTIDE SEQUENCE [LARGE SCALE GENOMIC DNA]</scope>
    <source>
        <strain evidence="1 2">ATCC 30569</strain>
    </source>
</reference>
<protein>
    <submittedName>
        <fullName evidence="1">Uncharacterized protein</fullName>
    </submittedName>
</protein>
<proteinExistence type="predicted"/>
<gene>
    <name evidence="1" type="ORF">C9374_004431</name>
</gene>
<name>A0AA88GQ41_NAELO</name>
<sequence>MKKRKIELSSESHLSSMIHLVKVELEKQNFAAVIDTLEQQFGCDCPKNIVDDTIKEILFPIYSFYVRRILLPQNQHELALRVMKRALRYCRSLDFLWELTNVVDEGDEAHLLKMEENLKDLITKTCDLIEQRYNGQPNSNCNSNDVLSASSPESTFTSWEYALFRSEWLEFKDDKPSFYPSSCHHLLDPIRGFSISISMPSKNPIQKN</sequence>
<dbReference type="AlphaFoldDB" id="A0AA88GQ41"/>